<dbReference type="Proteomes" id="UP000074866">
    <property type="component" value="Unassembled WGS sequence"/>
</dbReference>
<protein>
    <submittedName>
        <fullName evidence="1">Uncharacterized protein</fullName>
    </submittedName>
</protein>
<dbReference type="EMBL" id="LDRX01000309">
    <property type="protein sequence ID" value="KTS69891.1"/>
    <property type="molecule type" value="Genomic_DNA"/>
</dbReference>
<gene>
    <name evidence="1" type="ORF">NS115_24970</name>
</gene>
<comment type="caution">
    <text evidence="1">The sequence shown here is derived from an EMBL/GenBank/DDBJ whole genome shotgun (WGS) entry which is preliminary data.</text>
</comment>
<sequence length="65" mass="6959">MKRSCIMLLALVALATSPLRAAPPTVVPSPGYDARLQEQRAAARQSAATARKPVTRRDHRLGGAH</sequence>
<proteinExistence type="predicted"/>
<keyword evidence="2" id="KW-1185">Reference proteome</keyword>
<accession>A0ACC4ZMW5</accession>
<reference evidence="1 2" key="1">
    <citation type="journal article" date="2016" name="Front. Microbiol.">
        <title>Genomic Resource of Rice Seed Associated Bacteria.</title>
        <authorList>
            <person name="Midha S."/>
            <person name="Bansal K."/>
            <person name="Sharma S."/>
            <person name="Kumar N."/>
            <person name="Patil P.P."/>
            <person name="Chaudhry V."/>
            <person name="Patil P.B."/>
        </authorList>
    </citation>
    <scope>NUCLEOTIDE SEQUENCE [LARGE SCALE GENOMIC DNA]</scope>
    <source>
        <strain evidence="1 2">NS115</strain>
    </source>
</reference>
<evidence type="ECO:0000313" key="2">
    <source>
        <dbReference type="Proteomes" id="UP000074866"/>
    </source>
</evidence>
<evidence type="ECO:0000313" key="1">
    <source>
        <dbReference type="EMBL" id="KTS69891.1"/>
    </source>
</evidence>
<name>A0ACC4ZMW5_9BACL</name>
<organism evidence="1 2">
    <name type="scientific">Paenibacillus jamilae</name>
    <dbReference type="NCBI Taxonomy" id="114136"/>
    <lineage>
        <taxon>Bacteria</taxon>
        <taxon>Bacillati</taxon>
        <taxon>Bacillota</taxon>
        <taxon>Bacilli</taxon>
        <taxon>Bacillales</taxon>
        <taxon>Paenibacillaceae</taxon>
        <taxon>Paenibacillus</taxon>
    </lineage>
</organism>